<evidence type="ECO:0000313" key="2">
    <source>
        <dbReference type="EMBL" id="KXB52879.1"/>
    </source>
</evidence>
<gene>
    <name evidence="2" type="ORF">HMPREF1866_02797</name>
</gene>
<dbReference type="STRING" id="467210.HMPREF1866_02797"/>
<dbReference type="OrthoDB" id="9803529at2"/>
<dbReference type="InterPro" id="IPR055346">
    <property type="entry name" value="Fe-S_cluster_assembly_SufBD"/>
</dbReference>
<organism evidence="2 3">
    <name type="scientific">Lachnoanaerobaculum saburreum</name>
    <dbReference type="NCBI Taxonomy" id="467210"/>
    <lineage>
        <taxon>Bacteria</taxon>
        <taxon>Bacillati</taxon>
        <taxon>Bacillota</taxon>
        <taxon>Clostridia</taxon>
        <taxon>Lachnospirales</taxon>
        <taxon>Lachnospiraceae</taxon>
        <taxon>Lachnoanaerobaculum</taxon>
    </lineage>
</organism>
<name>A0A133ZBQ2_9FIRM</name>
<evidence type="ECO:0000313" key="3">
    <source>
        <dbReference type="Proteomes" id="UP000070394"/>
    </source>
</evidence>
<dbReference type="PATRIC" id="fig|467210.3.peg.2774"/>
<reference evidence="3" key="1">
    <citation type="submission" date="2016-01" db="EMBL/GenBank/DDBJ databases">
        <authorList>
            <person name="Mitreva M."/>
            <person name="Pepin K.H."/>
            <person name="Mihindukulasuriya K.A."/>
            <person name="Fulton R."/>
            <person name="Fronick C."/>
            <person name="O'Laughlin M."/>
            <person name="Miner T."/>
            <person name="Herter B."/>
            <person name="Rosa B.A."/>
            <person name="Cordes M."/>
            <person name="Tomlinson C."/>
            <person name="Wollam A."/>
            <person name="Palsikar V.B."/>
            <person name="Mardis E.R."/>
            <person name="Wilson R.K."/>
        </authorList>
    </citation>
    <scope>NUCLEOTIDE SEQUENCE [LARGE SCALE GENOMIC DNA]</scope>
    <source>
        <strain evidence="3">DNF00896</strain>
    </source>
</reference>
<dbReference type="PANTHER" id="PTHR43575">
    <property type="entry name" value="PROTEIN ABCI7, CHLOROPLASTIC"/>
    <property type="match status" value="1"/>
</dbReference>
<proteinExistence type="predicted"/>
<dbReference type="InterPro" id="IPR000825">
    <property type="entry name" value="SUF_FeS_clus_asmbl_SufBD_core"/>
</dbReference>
<comment type="caution">
    <text evidence="2">The sequence shown here is derived from an EMBL/GenBank/DDBJ whole genome shotgun (WGS) entry which is preliminary data.</text>
</comment>
<dbReference type="PANTHER" id="PTHR43575:SF1">
    <property type="entry name" value="PROTEIN ABCI7, CHLOROPLASTIC"/>
    <property type="match status" value="1"/>
</dbReference>
<dbReference type="SUPFAM" id="SSF101960">
    <property type="entry name" value="Stabilizer of iron transporter SufD"/>
    <property type="match status" value="1"/>
</dbReference>
<dbReference type="AlphaFoldDB" id="A0A133ZBQ2"/>
<dbReference type="InterPro" id="IPR037284">
    <property type="entry name" value="SUF_FeS_clus_asmbl_SufBD_sf"/>
</dbReference>
<sequence>MKDIVLNKIPVLTWRWLKMNETAISIPSETGSANIKVLNENANNELSSENIEKMNALPTGMGEAMSELMSENSEDIIINTLTGQVSKTHINICREKENLSKVRVYIYAAEGSDVSVWMDYSSNNENEGALAVQTLVYAEKNAKVKLYQVGLQSDSDISLNDIGANVDKDASFELVQLLLGGKKIFAGARASLVGKRSEFISDLGYYGKAEDQIDLNYVADHIGKSTNSKMITSGVLNDNSGKLLRGTIDFKQGAKDATGEESEDVLLLGKNIHNQSIPVILCAEEDVVGTHGASIGNLDEEMLFYLTSRGMDKESVTKMVARARIDAIGKKLENVALEEKINVYLGGSEDEQERI</sequence>
<dbReference type="GO" id="GO:0016226">
    <property type="term" value="P:iron-sulfur cluster assembly"/>
    <property type="evidence" value="ECO:0007669"/>
    <property type="project" value="InterPro"/>
</dbReference>
<protein>
    <submittedName>
        <fullName evidence="2">SufB/sufD domain protein</fullName>
    </submittedName>
</protein>
<dbReference type="RefSeq" id="WP_060932309.1">
    <property type="nucleotide sequence ID" value="NZ_KQ959850.1"/>
</dbReference>
<dbReference type="EMBL" id="LSDA01000145">
    <property type="protein sequence ID" value="KXB52879.1"/>
    <property type="molecule type" value="Genomic_DNA"/>
</dbReference>
<keyword evidence="3" id="KW-1185">Reference proteome</keyword>
<accession>A0A133ZBQ2</accession>
<dbReference type="Pfam" id="PF01458">
    <property type="entry name" value="SUFBD_core"/>
    <property type="match status" value="1"/>
</dbReference>
<dbReference type="Proteomes" id="UP000070394">
    <property type="component" value="Unassembled WGS sequence"/>
</dbReference>
<evidence type="ECO:0000259" key="1">
    <source>
        <dbReference type="Pfam" id="PF01458"/>
    </source>
</evidence>
<feature type="domain" description="SUF system FeS cluster assembly SufBD core" evidence="1">
    <location>
        <begin position="96"/>
        <end position="323"/>
    </location>
</feature>